<sequence length="126" mass="14220">MSRDEIAALVENVSSKASQYIGNKSQGDWFLKQLVRAQGFDGLPHIVTKQDLKKIAKIISYHKLLEEQDKDFLKALLELKEPSHYAAFKGYDVIDLGATKNQPKYMVILNRTALRAQDESIAGVEQ</sequence>
<keyword evidence="2" id="KW-1185">Reference proteome</keyword>
<name>A0A0D8ZPH8_9CYAN</name>
<evidence type="ECO:0000313" key="1">
    <source>
        <dbReference type="EMBL" id="KJH70404.1"/>
    </source>
</evidence>
<accession>A0A0D8ZPH8</accession>
<reference evidence="1 2" key="1">
    <citation type="submission" date="2015-02" db="EMBL/GenBank/DDBJ databases">
        <title>Draft genome of a novel marine cyanobacterium (Chroococcales) isolated from South Atlantic Ocean.</title>
        <authorList>
            <person name="Rigonato J."/>
            <person name="Alvarenga D.O."/>
            <person name="Branco L.H."/>
            <person name="Varani A.M."/>
            <person name="Brandini F.P."/>
            <person name="Fiore M.F."/>
        </authorList>
    </citation>
    <scope>NUCLEOTIDE SEQUENCE [LARGE SCALE GENOMIC DNA]</scope>
    <source>
        <strain evidence="1 2">CENA595</strain>
    </source>
</reference>
<proteinExistence type="predicted"/>
<evidence type="ECO:0000313" key="2">
    <source>
        <dbReference type="Proteomes" id="UP000032452"/>
    </source>
</evidence>
<protein>
    <submittedName>
        <fullName evidence="1">Uncharacterized protein</fullName>
    </submittedName>
</protein>
<comment type="caution">
    <text evidence="1">The sequence shown here is derived from an EMBL/GenBank/DDBJ whole genome shotgun (WGS) entry which is preliminary data.</text>
</comment>
<dbReference type="AlphaFoldDB" id="A0A0D8ZPH8"/>
<dbReference type="Proteomes" id="UP000032452">
    <property type="component" value="Unassembled WGS sequence"/>
</dbReference>
<organism evidence="1 2">
    <name type="scientific">Aliterella atlantica CENA595</name>
    <dbReference type="NCBI Taxonomy" id="1618023"/>
    <lineage>
        <taxon>Bacteria</taxon>
        <taxon>Bacillati</taxon>
        <taxon>Cyanobacteriota</taxon>
        <taxon>Cyanophyceae</taxon>
        <taxon>Chroococcidiopsidales</taxon>
        <taxon>Aliterellaceae</taxon>
        <taxon>Aliterella</taxon>
    </lineage>
</organism>
<dbReference type="EMBL" id="JYON01000023">
    <property type="protein sequence ID" value="KJH70404.1"/>
    <property type="molecule type" value="Genomic_DNA"/>
</dbReference>
<gene>
    <name evidence="1" type="ORF">UH38_18245</name>
</gene>